<keyword evidence="2" id="KW-0547">Nucleotide-binding</keyword>
<keyword evidence="2" id="KW-0067">ATP-binding</keyword>
<dbReference type="RefSeq" id="WP_323254819.1">
    <property type="nucleotide sequence ID" value="NZ_JAYGIM010000001.1"/>
</dbReference>
<evidence type="ECO:0000313" key="3">
    <source>
        <dbReference type="Proteomes" id="UP001302222"/>
    </source>
</evidence>
<dbReference type="PANTHER" id="PTHR43581">
    <property type="entry name" value="ATP/GTP PHOSPHATASE"/>
    <property type="match status" value="1"/>
</dbReference>
<dbReference type="GO" id="GO:0005524">
    <property type="term" value="F:ATP binding"/>
    <property type="evidence" value="ECO:0007669"/>
    <property type="project" value="UniProtKB-KW"/>
</dbReference>
<dbReference type="SUPFAM" id="SSF52540">
    <property type="entry name" value="P-loop containing nucleoside triphosphate hydrolases"/>
    <property type="match status" value="1"/>
</dbReference>
<sequence>MMLSSIQIKKFRCFNSLQVNGFKSINLIGGQNNSGKTALLEALLLSFFPSTASISVLRQFRNENDKLIKTATDKVWNYFFYNQEKEHVIEFISVFQDGDIRNLELSCTRDIESVLESISTSIGNGKERISDLISSKFSNTLLLNVKGRLFKDDFNYFLLPDKEDSDIGAIGKTPPNFEMPPFLHSSFRLSDNELSSLFSKAKEQKKLSKLNDILSLLDNRIIGSEIDAPGGEPVIKLILNDEQSFPLGMFGDAIRKITELILVILNTSNSIILIDEIENGIHYTKHKNLWEKLFQIVDNDIQIFATSHSAEMIRAFNEVASSPELESKAMYFEMGRTVNSNKIIINPMDMNTLNAEIITNNSYRGE</sequence>
<dbReference type="PANTHER" id="PTHR43581:SF4">
    <property type="entry name" value="ATP_GTP PHOSPHATASE"/>
    <property type="match status" value="1"/>
</dbReference>
<dbReference type="InterPro" id="IPR027417">
    <property type="entry name" value="P-loop_NTPase"/>
</dbReference>
<name>A0ABU5SCJ7_9BACT</name>
<evidence type="ECO:0000259" key="1">
    <source>
        <dbReference type="Pfam" id="PF13304"/>
    </source>
</evidence>
<evidence type="ECO:0000313" key="2">
    <source>
        <dbReference type="EMBL" id="MEA5425023.1"/>
    </source>
</evidence>
<gene>
    <name evidence="2" type="ORF">VB798_00470</name>
</gene>
<dbReference type="Pfam" id="PF13304">
    <property type="entry name" value="AAA_21"/>
    <property type="match status" value="1"/>
</dbReference>
<dbReference type="InterPro" id="IPR051396">
    <property type="entry name" value="Bact_Antivir_Def_Nuclease"/>
</dbReference>
<dbReference type="Proteomes" id="UP001302222">
    <property type="component" value="Unassembled WGS sequence"/>
</dbReference>
<reference evidence="2 3" key="1">
    <citation type="submission" date="2023-12" db="EMBL/GenBank/DDBJ databases">
        <title>Novel species of the genus Arcicella isolated from rivers.</title>
        <authorList>
            <person name="Lu H."/>
        </authorList>
    </citation>
    <scope>NUCLEOTIDE SEQUENCE [LARGE SCALE GENOMIC DNA]</scope>
    <source>
        <strain evidence="2 3">DC25W</strain>
    </source>
</reference>
<organism evidence="2 3">
    <name type="scientific">Arcicella lustrica</name>
    <dbReference type="NCBI Taxonomy" id="2984196"/>
    <lineage>
        <taxon>Bacteria</taxon>
        <taxon>Pseudomonadati</taxon>
        <taxon>Bacteroidota</taxon>
        <taxon>Cytophagia</taxon>
        <taxon>Cytophagales</taxon>
        <taxon>Flectobacillaceae</taxon>
        <taxon>Arcicella</taxon>
    </lineage>
</organism>
<feature type="domain" description="ATPase AAA-type core" evidence="1">
    <location>
        <begin position="25"/>
        <end position="311"/>
    </location>
</feature>
<dbReference type="EMBL" id="JAYGIM010000001">
    <property type="protein sequence ID" value="MEA5425023.1"/>
    <property type="molecule type" value="Genomic_DNA"/>
</dbReference>
<comment type="caution">
    <text evidence="2">The sequence shown here is derived from an EMBL/GenBank/DDBJ whole genome shotgun (WGS) entry which is preliminary data.</text>
</comment>
<proteinExistence type="predicted"/>
<protein>
    <submittedName>
        <fullName evidence="2">ATP-binding protein</fullName>
    </submittedName>
</protein>
<accession>A0ABU5SCJ7</accession>
<dbReference type="InterPro" id="IPR003959">
    <property type="entry name" value="ATPase_AAA_core"/>
</dbReference>
<dbReference type="Gene3D" id="3.40.50.300">
    <property type="entry name" value="P-loop containing nucleotide triphosphate hydrolases"/>
    <property type="match status" value="1"/>
</dbReference>
<keyword evidence="3" id="KW-1185">Reference proteome</keyword>